<organism evidence="1">
    <name type="scientific">Chromera velia CCMP2878</name>
    <dbReference type="NCBI Taxonomy" id="1169474"/>
    <lineage>
        <taxon>Eukaryota</taxon>
        <taxon>Sar</taxon>
        <taxon>Alveolata</taxon>
        <taxon>Colpodellida</taxon>
        <taxon>Chromeraceae</taxon>
        <taxon>Chromera</taxon>
    </lineage>
</organism>
<proteinExistence type="predicted"/>
<protein>
    <submittedName>
        <fullName evidence="1">Uncharacterized protein</fullName>
    </submittedName>
</protein>
<dbReference type="AlphaFoldDB" id="A0A0G4GB60"/>
<dbReference type="PhylomeDB" id="A0A0G4GB60"/>
<evidence type="ECO:0000313" key="1">
    <source>
        <dbReference type="EMBL" id="CEM26082.1"/>
    </source>
</evidence>
<gene>
    <name evidence="1" type="ORF">Cvel_4441</name>
</gene>
<dbReference type="EMBL" id="CDMZ01001037">
    <property type="protein sequence ID" value="CEM26082.1"/>
    <property type="molecule type" value="Genomic_DNA"/>
</dbReference>
<sequence length="595" mass="66678">MQSTGQPMQAEACSTLFKRDDPYMIAQYYLKAHTARASENCNVLQAYYETHASRKHFWSKLLGQETKLDEEDRRESFQTIPEDLKEVVATFEPDGLDALMLSPAFMNKLQQEKPAYFTRLAAAPEILLVSDLAYGTTTSKDSKAGVAIIHMAEAMQALQARERRWTQSVAGVLRFCSEARRGLTAAGTVTSVGSVLPSDALRLRDEKLREGEETLKRFQKADGTFEADRGFEHAHVWFSTQFAKPSFVVDLEGLRGAVEKTMAALGTALDSKSDRLYDELAPVTHEGKVRKKYEGDRGNEGEEKREGALSLFRWMEEKRKGRREKKLLKEALKDIESVHLDIQIQLQYAKSALLQVKTELHEIVYQTLRPLCYDEENGGDPCPETPHRDGSALRGIATAARVLEVTEPRHHVADEWSSFSKDLVPFLQKTEEKVDSFHRLTVETLGLIQQGIEELSAEWDLAVTQGVDLMEALKEWVRAESAGARSVSKLQSVLSGKFDEYISQLVRLHELSVIFSKGNTGSFSEVNTATLWVVALHRFEKSLEAINGFLVDWPNDLAALFPEQDTGMVVSKVAGLAKAVSNIQEDFAAIEKIQS</sequence>
<reference evidence="1" key="1">
    <citation type="submission" date="2014-11" db="EMBL/GenBank/DDBJ databases">
        <authorList>
            <person name="Otto D Thomas"/>
            <person name="Naeem Raeece"/>
        </authorList>
    </citation>
    <scope>NUCLEOTIDE SEQUENCE</scope>
</reference>
<accession>A0A0G4GB60</accession>
<name>A0A0G4GB60_9ALVE</name>
<dbReference type="VEuPathDB" id="CryptoDB:Cvel_4441"/>